<dbReference type="EMBL" id="MKVH01000003">
    <property type="protein sequence ID" value="OJX60724.1"/>
    <property type="molecule type" value="Genomic_DNA"/>
</dbReference>
<dbReference type="PANTHER" id="PTHR42944:SF1">
    <property type="entry name" value="ADENINE DNA GLYCOSYLASE"/>
    <property type="match status" value="1"/>
</dbReference>
<dbReference type="Gene3D" id="1.10.340.30">
    <property type="entry name" value="Hypothetical protein, domain 2"/>
    <property type="match status" value="1"/>
</dbReference>
<proteinExistence type="inferred from homology"/>
<dbReference type="SMART" id="SM00525">
    <property type="entry name" value="FES"/>
    <property type="match status" value="1"/>
</dbReference>
<evidence type="ECO:0000256" key="8">
    <source>
        <dbReference type="ARBA" id="ARBA00023014"/>
    </source>
</evidence>
<evidence type="ECO:0000259" key="11">
    <source>
        <dbReference type="SMART" id="SM00478"/>
    </source>
</evidence>
<dbReference type="GO" id="GO:0000701">
    <property type="term" value="F:purine-specific mismatch base pair DNA N-glycosylase activity"/>
    <property type="evidence" value="ECO:0007669"/>
    <property type="project" value="TreeGrafter"/>
</dbReference>
<keyword evidence="10" id="KW-0326">Glycosidase</keyword>
<evidence type="ECO:0000313" key="12">
    <source>
        <dbReference type="EMBL" id="OJX60724.1"/>
    </source>
</evidence>
<keyword evidence="5" id="KW-0227">DNA damage</keyword>
<dbReference type="InterPro" id="IPR044298">
    <property type="entry name" value="MIG/MutY"/>
</dbReference>
<evidence type="ECO:0000256" key="5">
    <source>
        <dbReference type="ARBA" id="ARBA00022763"/>
    </source>
</evidence>
<comment type="function">
    <text evidence="2">Adenine glycosylase active on G-A mispairs. MutY also corrects error-prone DNA synthesis past GO lesions which are due to the oxidatively damaged form of guanine: 7,8-dihydro-8-oxoguanine (8-oxo-dGTP).</text>
</comment>
<dbReference type="SMART" id="SM00478">
    <property type="entry name" value="ENDO3c"/>
    <property type="match status" value="1"/>
</dbReference>
<evidence type="ECO:0000256" key="3">
    <source>
        <dbReference type="ARBA" id="ARBA00008343"/>
    </source>
</evidence>
<keyword evidence="6" id="KW-0378">Hydrolase</keyword>
<dbReference type="InterPro" id="IPR023170">
    <property type="entry name" value="HhH_base_excis_C"/>
</dbReference>
<dbReference type="GO" id="GO:0051539">
    <property type="term" value="F:4 iron, 4 sulfur cluster binding"/>
    <property type="evidence" value="ECO:0007669"/>
    <property type="project" value="InterPro"/>
</dbReference>
<keyword evidence="8" id="KW-0411">Iron-sulfur</keyword>
<dbReference type="GO" id="GO:0046872">
    <property type="term" value="F:metal ion binding"/>
    <property type="evidence" value="ECO:0007669"/>
    <property type="project" value="UniProtKB-KW"/>
</dbReference>
<dbReference type="GO" id="GO:0034039">
    <property type="term" value="F:8-oxo-7,8-dihydroguanine DNA N-glycosylase activity"/>
    <property type="evidence" value="ECO:0007669"/>
    <property type="project" value="TreeGrafter"/>
</dbReference>
<dbReference type="Gene3D" id="1.10.1670.10">
    <property type="entry name" value="Helix-hairpin-Helix base-excision DNA repair enzymes (C-terminal)"/>
    <property type="match status" value="1"/>
</dbReference>
<keyword evidence="4" id="KW-0479">Metal-binding</keyword>
<dbReference type="AlphaFoldDB" id="A0A1M3L5I4"/>
<dbReference type="GO" id="GO:0006298">
    <property type="term" value="P:mismatch repair"/>
    <property type="evidence" value="ECO:0007669"/>
    <property type="project" value="TreeGrafter"/>
</dbReference>
<evidence type="ECO:0000256" key="10">
    <source>
        <dbReference type="ARBA" id="ARBA00023295"/>
    </source>
</evidence>
<evidence type="ECO:0000256" key="4">
    <source>
        <dbReference type="ARBA" id="ARBA00022723"/>
    </source>
</evidence>
<protein>
    <recommendedName>
        <fullName evidence="11">HhH-GPD domain-containing protein</fullName>
    </recommendedName>
</protein>
<dbReference type="GO" id="GO:0032357">
    <property type="term" value="F:oxidized purine DNA binding"/>
    <property type="evidence" value="ECO:0007669"/>
    <property type="project" value="TreeGrafter"/>
</dbReference>
<dbReference type="STRING" id="1895771.BGO89_03900"/>
<organism evidence="12 13">
    <name type="scientific">Candidatus Kapaibacterium thiocyanatum</name>
    <dbReference type="NCBI Taxonomy" id="1895771"/>
    <lineage>
        <taxon>Bacteria</taxon>
        <taxon>Pseudomonadati</taxon>
        <taxon>Candidatus Kapaibacteriota</taxon>
        <taxon>Candidatus Kapaibacteriia</taxon>
        <taxon>Candidatus Kapaibacteriales</taxon>
        <taxon>Candidatus Kapaibacteriaceae</taxon>
        <taxon>Candidatus Kapaibacterium</taxon>
    </lineage>
</organism>
<sequence>MPASIRTSIIHWYRRTARAFPWRGDHVDPYMVLVSEFMLQQTQASRVAEKMPIFLDRFPSIRGLAVADNAAIIRAWQGMGYNSRALRLRDAARAIVERHDGVVPHDVDTLRTLPGIGPYASSAIACFAYGVRTVVLDVNIRRVYSRTAERQTTTIDVLPDARLRDIAEAFIPHDDPAEWHHAVMDLGATICTARSPQCTACPLTSICPSSNTMAEGVRAKKKEPSFRGLPNRIWRGRVVETLRSPVHADGMGMRTLFTRITTTPPSDDDMQWFGTIIDALRKDGMIVVEGDNLRL</sequence>
<dbReference type="InterPro" id="IPR003651">
    <property type="entry name" value="Endonuclease3_FeS-loop_motif"/>
</dbReference>
<comment type="caution">
    <text evidence="12">The sequence shown here is derived from an EMBL/GenBank/DDBJ whole genome shotgun (WGS) entry which is preliminary data.</text>
</comment>
<dbReference type="PANTHER" id="PTHR42944">
    <property type="entry name" value="ADENINE DNA GLYCOSYLASE"/>
    <property type="match status" value="1"/>
</dbReference>
<comment type="cofactor">
    <cofactor evidence="1">
        <name>[4Fe-4S] cluster</name>
        <dbReference type="ChEBI" id="CHEBI:49883"/>
    </cofactor>
</comment>
<comment type="similarity">
    <text evidence="3">Belongs to the Nth/MutY family.</text>
</comment>
<dbReference type="CDD" id="cd00056">
    <property type="entry name" value="ENDO3c"/>
    <property type="match status" value="1"/>
</dbReference>
<accession>A0A1M3L5I4</accession>
<gene>
    <name evidence="12" type="ORF">BGO89_03900</name>
</gene>
<dbReference type="InterPro" id="IPR003265">
    <property type="entry name" value="HhH-GPD_domain"/>
</dbReference>
<dbReference type="GO" id="GO:0035485">
    <property type="term" value="F:adenine/guanine mispair binding"/>
    <property type="evidence" value="ECO:0007669"/>
    <property type="project" value="TreeGrafter"/>
</dbReference>
<dbReference type="Proteomes" id="UP000184233">
    <property type="component" value="Unassembled WGS sequence"/>
</dbReference>
<evidence type="ECO:0000256" key="1">
    <source>
        <dbReference type="ARBA" id="ARBA00001966"/>
    </source>
</evidence>
<feature type="domain" description="HhH-GPD" evidence="11">
    <location>
        <begin position="38"/>
        <end position="189"/>
    </location>
</feature>
<dbReference type="GO" id="GO:0006284">
    <property type="term" value="P:base-excision repair"/>
    <property type="evidence" value="ECO:0007669"/>
    <property type="project" value="InterPro"/>
</dbReference>
<keyword evidence="9" id="KW-0234">DNA repair</keyword>
<evidence type="ECO:0000256" key="6">
    <source>
        <dbReference type="ARBA" id="ARBA00022801"/>
    </source>
</evidence>
<name>A0A1M3L5I4_9BACT</name>
<reference evidence="12 13" key="1">
    <citation type="submission" date="2016-09" db="EMBL/GenBank/DDBJ databases">
        <title>Genome-resolved meta-omics ties microbial dynamics to process performance in biotechnology for thiocyanate degradation.</title>
        <authorList>
            <person name="Kantor R.S."/>
            <person name="Huddy R.J."/>
            <person name="Iyer R."/>
            <person name="Thomas B.C."/>
            <person name="Brown C.T."/>
            <person name="Anantharaman K."/>
            <person name="Tringe S."/>
            <person name="Hettich R.L."/>
            <person name="Harrison S.T."/>
            <person name="Banfield J.F."/>
        </authorList>
    </citation>
    <scope>NUCLEOTIDE SEQUENCE [LARGE SCALE GENOMIC DNA]</scope>
    <source>
        <strain evidence="12">59-99</strain>
    </source>
</reference>
<keyword evidence="7" id="KW-0408">Iron</keyword>
<evidence type="ECO:0000256" key="2">
    <source>
        <dbReference type="ARBA" id="ARBA00002933"/>
    </source>
</evidence>
<dbReference type="Pfam" id="PF00730">
    <property type="entry name" value="HhH-GPD"/>
    <property type="match status" value="1"/>
</dbReference>
<dbReference type="Pfam" id="PF10576">
    <property type="entry name" value="EndIII_4Fe-2S"/>
    <property type="match status" value="1"/>
</dbReference>
<dbReference type="InterPro" id="IPR011257">
    <property type="entry name" value="DNA_glycosylase"/>
</dbReference>
<dbReference type="SUPFAM" id="SSF48150">
    <property type="entry name" value="DNA-glycosylase"/>
    <property type="match status" value="1"/>
</dbReference>
<evidence type="ECO:0000313" key="13">
    <source>
        <dbReference type="Proteomes" id="UP000184233"/>
    </source>
</evidence>
<evidence type="ECO:0000256" key="7">
    <source>
        <dbReference type="ARBA" id="ARBA00023004"/>
    </source>
</evidence>
<evidence type="ECO:0000256" key="9">
    <source>
        <dbReference type="ARBA" id="ARBA00023204"/>
    </source>
</evidence>